<accession>A0A317T9U6</accession>
<dbReference type="HAMAP" id="MF_00230">
    <property type="entry name" value="CobT"/>
    <property type="match status" value="1"/>
</dbReference>
<dbReference type="InterPro" id="IPR036087">
    <property type="entry name" value="Nict_dMeBzImd_PRibTrfase_sf"/>
</dbReference>
<keyword evidence="5 10" id="KW-0169">Cobalamin biosynthesis</keyword>
<dbReference type="InterPro" id="IPR003200">
    <property type="entry name" value="Nict_dMeBzImd_PRibTrfase"/>
</dbReference>
<evidence type="ECO:0000256" key="3">
    <source>
        <dbReference type="ARBA" id="ARBA00011991"/>
    </source>
</evidence>
<dbReference type="PANTHER" id="PTHR43463">
    <property type="entry name" value="NICOTINATE-NUCLEOTIDE--DIMETHYLBENZIMIDAZOLE PHOSPHORIBOSYLTRANSFERASE"/>
    <property type="match status" value="1"/>
</dbReference>
<dbReference type="Gene3D" id="1.10.1610.10">
    <property type="match status" value="1"/>
</dbReference>
<evidence type="ECO:0000256" key="10">
    <source>
        <dbReference type="HAMAP-Rule" id="MF_00230"/>
    </source>
</evidence>
<evidence type="ECO:0000313" key="11">
    <source>
        <dbReference type="EMBL" id="PWW83228.1"/>
    </source>
</evidence>
<dbReference type="SUPFAM" id="SSF52733">
    <property type="entry name" value="Nicotinate mononucleotide:5,6-dimethylbenzimidazole phosphoribosyltransferase (CobT)"/>
    <property type="match status" value="1"/>
</dbReference>
<dbReference type="CDD" id="cd02439">
    <property type="entry name" value="DMB-PRT_CobT"/>
    <property type="match status" value="1"/>
</dbReference>
<dbReference type="Pfam" id="PF02277">
    <property type="entry name" value="DBI_PRT"/>
    <property type="match status" value="1"/>
</dbReference>
<dbReference type="AlphaFoldDB" id="A0A317T9U6"/>
<dbReference type="InterPro" id="IPR023195">
    <property type="entry name" value="Nict_dMeBzImd_PRibTrfase_N"/>
</dbReference>
<dbReference type="GO" id="GO:0008939">
    <property type="term" value="F:nicotinate-nucleotide-dimethylbenzimidazole phosphoribosyltransferase activity"/>
    <property type="evidence" value="ECO:0007669"/>
    <property type="project" value="UniProtKB-UniRule"/>
</dbReference>
<dbReference type="GO" id="GO:0009236">
    <property type="term" value="P:cobalamin biosynthetic process"/>
    <property type="evidence" value="ECO:0007669"/>
    <property type="project" value="UniProtKB-UniRule"/>
</dbReference>
<proteinExistence type="inferred from homology"/>
<keyword evidence="6 10" id="KW-0328">Glycosyltransferase</keyword>
<dbReference type="Proteomes" id="UP000246278">
    <property type="component" value="Unassembled WGS sequence"/>
</dbReference>
<name>A0A317T9U6_9CHLB</name>
<dbReference type="FunFam" id="3.40.50.10210:FF:000001">
    <property type="entry name" value="Nicotinate-nucleotide--dimethylbenzimidazole phosphoribosyltransferase"/>
    <property type="match status" value="1"/>
</dbReference>
<gene>
    <name evidence="10 11" type="primary">cobT</name>
    <name evidence="11" type="ORF">CR164_01320</name>
</gene>
<dbReference type="OrthoDB" id="9781491at2"/>
<evidence type="ECO:0000256" key="6">
    <source>
        <dbReference type="ARBA" id="ARBA00022676"/>
    </source>
</evidence>
<comment type="similarity">
    <text evidence="2 10">Belongs to the CobT family.</text>
</comment>
<organism evidence="11 12">
    <name type="scientific">Prosthecochloris marina</name>
    <dbReference type="NCBI Taxonomy" id="2017681"/>
    <lineage>
        <taxon>Bacteria</taxon>
        <taxon>Pseudomonadati</taxon>
        <taxon>Chlorobiota</taxon>
        <taxon>Chlorobiia</taxon>
        <taxon>Chlorobiales</taxon>
        <taxon>Chlorobiaceae</taxon>
        <taxon>Prosthecochloris</taxon>
    </lineage>
</organism>
<dbReference type="Gene3D" id="3.40.50.10210">
    <property type="match status" value="1"/>
</dbReference>
<dbReference type="NCBIfam" id="TIGR03160">
    <property type="entry name" value="cobT_DBIPRT"/>
    <property type="match status" value="1"/>
</dbReference>
<reference evidence="12" key="1">
    <citation type="submission" date="2017-10" db="EMBL/GenBank/DDBJ databases">
        <authorList>
            <person name="Gaisin V.A."/>
            <person name="Rysina M.S."/>
            <person name="Grouzdev D.S."/>
        </authorList>
    </citation>
    <scope>NUCLEOTIDE SEQUENCE [LARGE SCALE GENOMIC DNA]</scope>
    <source>
        <strain evidence="12">V1</strain>
    </source>
</reference>
<evidence type="ECO:0000313" key="12">
    <source>
        <dbReference type="Proteomes" id="UP000246278"/>
    </source>
</evidence>
<evidence type="ECO:0000256" key="7">
    <source>
        <dbReference type="ARBA" id="ARBA00022679"/>
    </source>
</evidence>
<dbReference type="PANTHER" id="PTHR43463:SF1">
    <property type="entry name" value="NICOTINATE-NUCLEOTIDE--DIMETHYLBENZIMIDAZOLE PHOSPHORIBOSYLTRANSFERASE"/>
    <property type="match status" value="1"/>
</dbReference>
<dbReference type="NCBIfam" id="NF000996">
    <property type="entry name" value="PRK00105.1"/>
    <property type="match status" value="1"/>
</dbReference>
<dbReference type="EMBL" id="PDNZ01000001">
    <property type="protein sequence ID" value="PWW83228.1"/>
    <property type="molecule type" value="Genomic_DNA"/>
</dbReference>
<evidence type="ECO:0000256" key="5">
    <source>
        <dbReference type="ARBA" id="ARBA00022573"/>
    </source>
</evidence>
<keyword evidence="12" id="KW-1185">Reference proteome</keyword>
<sequence>MYDQLQEVLGNIKPVDNSLRGPIQAHLDDLTKPKGSLGRLEEIAMKYVLATGSDCPILKKKKVFCFAADHGVAVEGVSAFPAEVTPQMVYNMLNGGAAINVLTRHAGAGLDMVDIGVNHDFPDHPGLRKCKVRKASANMAEGAAMTVDEALQAVMVGIDLAKEAYADGYHLLATGEMGIANTTSAAALFAVLLDLPVESITGRGTGIDDSMLEHKISVIKRAIETNRGSLSTPLETLASLGGFEIAGICGLILGAASVGMPVVVDGFISSAGAVAAMKLSCQVSDYLFFSHLSNEQGHKIIMNKLGAKPILDLDLRLGEGTGAVLAMQVIEGAIKIYNEMATFSGANVSERQ</sequence>
<comment type="function">
    <text evidence="10">Catalyzes the synthesis of alpha-ribazole-5'-phosphate from nicotinate mononucleotide (NAMN) and 5,6-dimethylbenzimidazole (DMB).</text>
</comment>
<comment type="caution">
    <text evidence="11">The sequence shown here is derived from an EMBL/GenBank/DDBJ whole genome shotgun (WGS) entry which is preliminary data.</text>
</comment>
<comment type="catalytic activity">
    <reaction evidence="9 10">
        <text>5,6-dimethylbenzimidazole + nicotinate beta-D-ribonucleotide = alpha-ribazole 5'-phosphate + nicotinate + H(+)</text>
        <dbReference type="Rhea" id="RHEA:11196"/>
        <dbReference type="ChEBI" id="CHEBI:15378"/>
        <dbReference type="ChEBI" id="CHEBI:15890"/>
        <dbReference type="ChEBI" id="CHEBI:32544"/>
        <dbReference type="ChEBI" id="CHEBI:57502"/>
        <dbReference type="ChEBI" id="CHEBI:57918"/>
        <dbReference type="EC" id="2.4.2.21"/>
    </reaction>
</comment>
<dbReference type="InterPro" id="IPR017846">
    <property type="entry name" value="Nict_dMeBzImd_PRibTrfase_bact"/>
</dbReference>
<dbReference type="EC" id="2.4.2.21" evidence="3 10"/>
<feature type="active site" description="Proton acceptor" evidence="10">
    <location>
        <position position="319"/>
    </location>
</feature>
<evidence type="ECO:0000256" key="4">
    <source>
        <dbReference type="ARBA" id="ARBA00015486"/>
    </source>
</evidence>
<evidence type="ECO:0000256" key="9">
    <source>
        <dbReference type="ARBA" id="ARBA00047340"/>
    </source>
</evidence>
<evidence type="ECO:0000256" key="8">
    <source>
        <dbReference type="ARBA" id="ARBA00030686"/>
    </source>
</evidence>
<evidence type="ECO:0000256" key="2">
    <source>
        <dbReference type="ARBA" id="ARBA00007110"/>
    </source>
</evidence>
<comment type="pathway">
    <text evidence="1 10">Nucleoside biosynthesis; alpha-ribazole biosynthesis; alpha-ribazole from 5,6-dimethylbenzimidazole: step 1/2.</text>
</comment>
<dbReference type="RefSeq" id="WP_110022108.1">
    <property type="nucleotide sequence ID" value="NZ_PDNZ01000001.1"/>
</dbReference>
<keyword evidence="7 10" id="KW-0808">Transferase</keyword>
<dbReference type="UniPathway" id="UPA00061">
    <property type="reaction ID" value="UER00516"/>
</dbReference>
<evidence type="ECO:0000256" key="1">
    <source>
        <dbReference type="ARBA" id="ARBA00005049"/>
    </source>
</evidence>
<protein>
    <recommendedName>
        <fullName evidence="4 10">Nicotinate-nucleotide--dimethylbenzimidazole phosphoribosyltransferase</fullName>
        <shortName evidence="10">NN:DBI PRT</shortName>
        <ecNumber evidence="3 10">2.4.2.21</ecNumber>
    </recommendedName>
    <alternativeName>
        <fullName evidence="8 10">N(1)-alpha-phosphoribosyltransferase</fullName>
    </alternativeName>
</protein>